<protein>
    <submittedName>
        <fullName evidence="1">DUF72 domain-containing protein</fullName>
    </submittedName>
</protein>
<dbReference type="Proteomes" id="UP001220610">
    <property type="component" value="Chromosome"/>
</dbReference>
<dbReference type="InterPro" id="IPR036520">
    <property type="entry name" value="UPF0759_sf"/>
</dbReference>
<evidence type="ECO:0000313" key="1">
    <source>
        <dbReference type="EMBL" id="WEK38143.1"/>
    </source>
</evidence>
<organism evidence="1 2">
    <name type="scientific">Candidatus Pseudobacter hemicellulosilyticus</name>
    <dbReference type="NCBI Taxonomy" id="3121375"/>
    <lineage>
        <taxon>Bacteria</taxon>
        <taxon>Pseudomonadati</taxon>
        <taxon>Bacteroidota</taxon>
        <taxon>Chitinophagia</taxon>
        <taxon>Chitinophagales</taxon>
        <taxon>Chitinophagaceae</taxon>
        <taxon>Pseudobacter</taxon>
    </lineage>
</organism>
<reference evidence="1" key="1">
    <citation type="submission" date="2023-03" db="EMBL/GenBank/DDBJ databases">
        <title>Andean soil-derived lignocellulolytic bacterial consortium as a source of novel taxa and putative plastic-active enzymes.</title>
        <authorList>
            <person name="Diaz-Garcia L."/>
            <person name="Chuvochina M."/>
            <person name="Feuerriegel G."/>
            <person name="Bunk B."/>
            <person name="Sproer C."/>
            <person name="Streit W.R."/>
            <person name="Rodriguez L.M."/>
            <person name="Overmann J."/>
            <person name="Jimenez D.J."/>
        </authorList>
    </citation>
    <scope>NUCLEOTIDE SEQUENCE</scope>
    <source>
        <strain evidence="1">MAG 7</strain>
    </source>
</reference>
<sequence length="247" mass="29102">MATSTLWRIGCSGFHFREWKELFYPPDTPQRKWFEYYCKRFNSLEVNFTFYRFPQLAFLENWYAQSPADFKFAVKAPRLITHYRQFTDVRPLLEDFYGVLQEGLKEKLGPVLFQFPPKLAYSDSKLDEVCQQLDPAFLNVVEFRDETWWRAEVYDKLALHNIMFCGMSHPKLPDEAIVNLPAAYYRFHGTPILYKSEYTEAFIDQVVHSIRDTGTVQEGWLLFNNTARGAAIRNALYAQQQLIGQTD</sequence>
<dbReference type="PANTHER" id="PTHR30348">
    <property type="entry name" value="UNCHARACTERIZED PROTEIN YECE"/>
    <property type="match status" value="1"/>
</dbReference>
<dbReference type="Pfam" id="PF01904">
    <property type="entry name" value="DUF72"/>
    <property type="match status" value="1"/>
</dbReference>
<dbReference type="SUPFAM" id="SSF117396">
    <property type="entry name" value="TM1631-like"/>
    <property type="match status" value="1"/>
</dbReference>
<accession>A0AAJ5WZA1</accession>
<name>A0AAJ5WZA1_9BACT</name>
<dbReference type="InterPro" id="IPR002763">
    <property type="entry name" value="DUF72"/>
</dbReference>
<evidence type="ECO:0000313" key="2">
    <source>
        <dbReference type="Proteomes" id="UP001220610"/>
    </source>
</evidence>
<dbReference type="EMBL" id="CP119311">
    <property type="protein sequence ID" value="WEK38143.1"/>
    <property type="molecule type" value="Genomic_DNA"/>
</dbReference>
<dbReference type="PANTHER" id="PTHR30348:SF4">
    <property type="entry name" value="DUF72 DOMAIN-CONTAINING PROTEIN"/>
    <property type="match status" value="1"/>
</dbReference>
<dbReference type="Gene3D" id="3.20.20.410">
    <property type="entry name" value="Protein of unknown function UPF0759"/>
    <property type="match status" value="1"/>
</dbReference>
<proteinExistence type="predicted"/>
<dbReference type="AlphaFoldDB" id="A0AAJ5WZA1"/>
<gene>
    <name evidence="1" type="ORF">P0Y53_11610</name>
</gene>